<accession>A0AAD8B5S1</accession>
<comment type="caution">
    <text evidence="1">The sequence shown here is derived from an EMBL/GenBank/DDBJ whole genome shotgun (WGS) entry which is preliminary data.</text>
</comment>
<sequence length="71" mass="7853">MEEDEERKQKKVLELYKSVGFLQVLSGGVQDNGIVFCWQMVGRQARSLEMSVGCLEDKGPRGACMGRSVTG</sequence>
<keyword evidence="2" id="KW-1185">Reference proteome</keyword>
<dbReference type="AlphaFoldDB" id="A0AAD8B5S1"/>
<evidence type="ECO:0000313" key="1">
    <source>
        <dbReference type="EMBL" id="KAK0048536.1"/>
    </source>
</evidence>
<gene>
    <name evidence="1" type="ORF">Bpfe_021979</name>
</gene>
<protein>
    <submittedName>
        <fullName evidence="1">Uncharacterized protein</fullName>
    </submittedName>
</protein>
<dbReference type="EMBL" id="JASAOG010000136">
    <property type="protein sequence ID" value="KAK0048536.1"/>
    <property type="molecule type" value="Genomic_DNA"/>
</dbReference>
<dbReference type="Proteomes" id="UP001233172">
    <property type="component" value="Unassembled WGS sequence"/>
</dbReference>
<organism evidence="1 2">
    <name type="scientific">Biomphalaria pfeifferi</name>
    <name type="common">Bloodfluke planorb</name>
    <name type="synonym">Freshwater snail</name>
    <dbReference type="NCBI Taxonomy" id="112525"/>
    <lineage>
        <taxon>Eukaryota</taxon>
        <taxon>Metazoa</taxon>
        <taxon>Spiralia</taxon>
        <taxon>Lophotrochozoa</taxon>
        <taxon>Mollusca</taxon>
        <taxon>Gastropoda</taxon>
        <taxon>Heterobranchia</taxon>
        <taxon>Euthyneura</taxon>
        <taxon>Panpulmonata</taxon>
        <taxon>Hygrophila</taxon>
        <taxon>Lymnaeoidea</taxon>
        <taxon>Planorbidae</taxon>
        <taxon>Biomphalaria</taxon>
    </lineage>
</organism>
<evidence type="ECO:0000313" key="2">
    <source>
        <dbReference type="Proteomes" id="UP001233172"/>
    </source>
</evidence>
<name>A0AAD8B5S1_BIOPF</name>
<proteinExistence type="predicted"/>
<reference evidence="1" key="2">
    <citation type="submission" date="2023-04" db="EMBL/GenBank/DDBJ databases">
        <authorList>
            <person name="Bu L."/>
            <person name="Lu L."/>
            <person name="Laidemitt M.R."/>
            <person name="Zhang S.M."/>
            <person name="Mutuku M."/>
            <person name="Mkoji G."/>
            <person name="Steinauer M."/>
            <person name="Loker E.S."/>
        </authorList>
    </citation>
    <scope>NUCLEOTIDE SEQUENCE</scope>
    <source>
        <strain evidence="1">KasaAsao</strain>
        <tissue evidence="1">Whole Snail</tissue>
    </source>
</reference>
<reference evidence="1" key="1">
    <citation type="journal article" date="2023" name="PLoS Negl. Trop. Dis.">
        <title>A genome sequence for Biomphalaria pfeifferi, the major vector snail for the human-infecting parasite Schistosoma mansoni.</title>
        <authorList>
            <person name="Bu L."/>
            <person name="Lu L."/>
            <person name="Laidemitt M.R."/>
            <person name="Zhang S.M."/>
            <person name="Mutuku M."/>
            <person name="Mkoji G."/>
            <person name="Steinauer M."/>
            <person name="Loker E.S."/>
        </authorList>
    </citation>
    <scope>NUCLEOTIDE SEQUENCE</scope>
    <source>
        <strain evidence="1">KasaAsao</strain>
    </source>
</reference>